<feature type="domain" description="Guanylate cyclase" evidence="19">
    <location>
        <begin position="761"/>
        <end position="891"/>
    </location>
</feature>
<comment type="catalytic activity">
    <reaction evidence="1 15">
        <text>GTP = 3',5'-cyclic GMP + diphosphate</text>
        <dbReference type="Rhea" id="RHEA:13665"/>
        <dbReference type="ChEBI" id="CHEBI:33019"/>
        <dbReference type="ChEBI" id="CHEBI:37565"/>
        <dbReference type="ChEBI" id="CHEBI:57746"/>
        <dbReference type="EC" id="4.6.1.2"/>
    </reaction>
</comment>
<keyword evidence="5" id="KW-0732">Signal</keyword>
<dbReference type="EC" id="4.6.1.2" evidence="3 15"/>
<sequence length="1118" mass="127369">MCLPQKLYPTFARTVPPASFVSKSIASLLLRYKWTRVAFFHSNMTGTEFNAMADTILETFDNYGIEIRIYFILGESDNHLGLLEALHEEGLFQAKEEYFVVGVQADPWDPLGLRHYLGIMMSAPQETRNWSYFNFTRKVKKRMLQGHFKDLLGEINVQMLQLRREAAYLYDAVKLYAESLKIVLLQGGDPFNGSLIIQNLVNQTYFSAMGYKVFMDANGDTEGNFSLVALGQTSQGKPGLFPVGVFQLDGPNVLPKLHLTHAVAWPRGNPPRAIPRCGFKGELCLTEETDEDIVFGVFLGFGVVLVVIVIVLYRNYKYEQELDSLLWKIDPKELKIDEFTPTCHNYHGTLSKAHLASSRRARNSQVSLGSNQENDHRFSMIYTQIGVYKGRIYGVKKSPKASIDITRKLKKELKAMRDIHHDNLNHFIGACVEPGNVCIVYEYCTRGSLRYRETTFSKPSCPCPKIKYEIFFRDVLDNDDMNLDNMFIASLVGDIIRGMIFLHESQLRFHGNLKAANCLVDSRWVLKLSGFGLSDFSHPWPNVLDVITGSVSLDPLRSEELLYRAPEMLRLKDPSKLLDMRYISASEIMLQKADVYSFAILFYEIHFRPSLPFTALHRNRVGTRPFGNVDMTVIEVLERIYNPHVQLRPQIDALNNCVDFVKSCMRDCWQEVPNDRPDFKVIRSRLRPMRRGMKANIFDNMLAMMEKYANNLESLVDERTQLLIDEKRKTEALLYEMLPRTVAEQLKQGKRVDAENFDSVTIYFSDIVGFTSMCAESSPLQVVDFLNDLYTCFDSTIEIYDVYKVETIGDAYMVVSGLPVRNADQHAGEVASMALNLLDRVKRFTIQHRPHDALMLRIGIHSGPVCAGVVGRKMPRFCLFGDTVNTASRMESTGAPLKIHCSSSCYQILSKLGGYELEERGFVNIKGKGDQLTFWLLNEDPFIREQRMTEREQQLKSQKRPASIVHTRTPRLRVLDQYIIDVANPTPKRNSCPCIDNMDPAFLCPDRDYLNRSDSGLAPKSRDASPDSKSIGHTSLSSILQHIGARHDANECLDRSDEENAFAAFKAGCSTSCKKSDHRNSFKLTKILRRNKSKPNIDLEINEKEAESENLLLSAQRR</sequence>
<evidence type="ECO:0000256" key="17">
    <source>
        <dbReference type="SAM" id="Phobius"/>
    </source>
</evidence>
<evidence type="ECO:0000256" key="11">
    <source>
        <dbReference type="ARBA" id="ARBA00023180"/>
    </source>
</evidence>
<dbReference type="GO" id="GO:0005524">
    <property type="term" value="F:ATP binding"/>
    <property type="evidence" value="ECO:0007669"/>
    <property type="project" value="InterPro"/>
</dbReference>
<evidence type="ECO:0000256" key="16">
    <source>
        <dbReference type="SAM" id="Coils"/>
    </source>
</evidence>
<evidence type="ECO:0000256" key="6">
    <source>
        <dbReference type="ARBA" id="ARBA00022741"/>
    </source>
</evidence>
<dbReference type="Proteomes" id="UP000318571">
    <property type="component" value="Chromosome 6"/>
</dbReference>
<dbReference type="CDD" id="cd07302">
    <property type="entry name" value="CHD"/>
    <property type="match status" value="1"/>
</dbReference>
<dbReference type="Pfam" id="PF07714">
    <property type="entry name" value="PK_Tyr_Ser-Thr"/>
    <property type="match status" value="1"/>
</dbReference>
<reference evidence="20 21" key="1">
    <citation type="journal article" date="2018" name="Nat. Ecol. Evol.">
        <title>Genomic signatures of mitonuclear coevolution across populations of Tigriopus californicus.</title>
        <authorList>
            <person name="Barreto F.S."/>
            <person name="Watson E.T."/>
            <person name="Lima T.G."/>
            <person name="Willett C.S."/>
            <person name="Edmands S."/>
            <person name="Li W."/>
            <person name="Burton R.S."/>
        </authorList>
    </citation>
    <scope>NUCLEOTIDE SEQUENCE [LARGE SCALE GENOMIC DNA]</scope>
    <source>
        <strain evidence="20 21">San Diego</strain>
    </source>
</reference>
<protein>
    <recommendedName>
        <fullName evidence="3 15">Guanylate cyclase</fullName>
        <ecNumber evidence="3 15">4.6.1.2</ecNumber>
    </recommendedName>
</protein>
<feature type="domain" description="Protein kinase" evidence="18">
    <location>
        <begin position="344"/>
        <end position="690"/>
    </location>
</feature>
<name>A0A553PN33_TIGCA</name>
<dbReference type="InterPro" id="IPR001054">
    <property type="entry name" value="A/G_cyclase"/>
</dbReference>
<dbReference type="InterPro" id="IPR011645">
    <property type="entry name" value="HNOB_dom_associated"/>
</dbReference>
<evidence type="ECO:0000259" key="18">
    <source>
        <dbReference type="PROSITE" id="PS50011"/>
    </source>
</evidence>
<dbReference type="GO" id="GO:0007168">
    <property type="term" value="P:receptor guanylyl cyclase signaling pathway"/>
    <property type="evidence" value="ECO:0007669"/>
    <property type="project" value="TreeGrafter"/>
</dbReference>
<dbReference type="PROSITE" id="PS00452">
    <property type="entry name" value="GUANYLATE_CYCLASE_1"/>
    <property type="match status" value="1"/>
</dbReference>
<keyword evidence="6" id="KW-0547">Nucleotide-binding</keyword>
<evidence type="ECO:0000256" key="8">
    <source>
        <dbReference type="ARBA" id="ARBA00023134"/>
    </source>
</evidence>
<evidence type="ECO:0000256" key="7">
    <source>
        <dbReference type="ARBA" id="ARBA00022989"/>
    </source>
</evidence>
<keyword evidence="21" id="KW-1185">Reference proteome</keyword>
<dbReference type="GO" id="GO:0005886">
    <property type="term" value="C:plasma membrane"/>
    <property type="evidence" value="ECO:0007669"/>
    <property type="project" value="UniProtKB-SubCell"/>
</dbReference>
<keyword evidence="16" id="KW-0175">Coiled coil</keyword>
<dbReference type="AlphaFoldDB" id="A0A553PN33"/>
<dbReference type="Gene3D" id="3.30.200.20">
    <property type="entry name" value="Phosphorylase Kinase, domain 1"/>
    <property type="match status" value="1"/>
</dbReference>
<comment type="caution">
    <text evidence="20">The sequence shown here is derived from an EMBL/GenBank/DDBJ whole genome shotgun (WGS) entry which is preliminary data.</text>
</comment>
<dbReference type="EMBL" id="VCGU01000002">
    <property type="protein sequence ID" value="TRY79089.1"/>
    <property type="molecule type" value="Genomic_DNA"/>
</dbReference>
<dbReference type="InterPro" id="IPR011009">
    <property type="entry name" value="Kinase-like_dom_sf"/>
</dbReference>
<evidence type="ECO:0000256" key="3">
    <source>
        <dbReference type="ARBA" id="ARBA00012202"/>
    </source>
</evidence>
<dbReference type="InterPro" id="IPR018297">
    <property type="entry name" value="A/G_cyclase_CS"/>
</dbReference>
<keyword evidence="10" id="KW-0675">Receptor</keyword>
<dbReference type="Gene3D" id="3.30.70.1230">
    <property type="entry name" value="Nucleotide cyclase"/>
    <property type="match status" value="1"/>
</dbReference>
<dbReference type="InterPro" id="IPR050401">
    <property type="entry name" value="Cyclic_nucleotide_synthase"/>
</dbReference>
<dbReference type="PANTHER" id="PTHR11920">
    <property type="entry name" value="GUANYLYL CYCLASE"/>
    <property type="match status" value="1"/>
</dbReference>
<dbReference type="SUPFAM" id="SSF55073">
    <property type="entry name" value="Nucleotide cyclase"/>
    <property type="match status" value="1"/>
</dbReference>
<dbReference type="Gene3D" id="1.10.510.10">
    <property type="entry name" value="Transferase(Phosphotransferase) domain 1"/>
    <property type="match status" value="1"/>
</dbReference>
<evidence type="ECO:0000256" key="9">
    <source>
        <dbReference type="ARBA" id="ARBA00023136"/>
    </source>
</evidence>
<accession>A0A553PN33</accession>
<comment type="similarity">
    <text evidence="14">Belongs to the adenylyl cyclase class-4/guanylyl cyclase family.</text>
</comment>
<dbReference type="SMART" id="SM00044">
    <property type="entry name" value="CYCc"/>
    <property type="match status" value="1"/>
</dbReference>
<dbReference type="InterPro" id="IPR001828">
    <property type="entry name" value="ANF_lig-bd_rcpt"/>
</dbReference>
<dbReference type="InterPro" id="IPR028082">
    <property type="entry name" value="Peripla_BP_I"/>
</dbReference>
<gene>
    <name evidence="20" type="ORF">TCAL_12993</name>
</gene>
<keyword evidence="4 17" id="KW-0812">Transmembrane</keyword>
<evidence type="ECO:0000256" key="12">
    <source>
        <dbReference type="ARBA" id="ARBA00023239"/>
    </source>
</evidence>
<dbReference type="InterPro" id="IPR029787">
    <property type="entry name" value="Nucleotide_cyclase"/>
</dbReference>
<dbReference type="GO" id="GO:0004016">
    <property type="term" value="F:adenylate cyclase activity"/>
    <property type="evidence" value="ECO:0007669"/>
    <property type="project" value="TreeGrafter"/>
</dbReference>
<dbReference type="InterPro" id="IPR000719">
    <property type="entry name" value="Prot_kinase_dom"/>
</dbReference>
<dbReference type="GO" id="GO:0004672">
    <property type="term" value="F:protein kinase activity"/>
    <property type="evidence" value="ECO:0007669"/>
    <property type="project" value="InterPro"/>
</dbReference>
<keyword evidence="9 17" id="KW-0472">Membrane</keyword>
<feature type="transmembrane region" description="Helical" evidence="17">
    <location>
        <begin position="293"/>
        <end position="313"/>
    </location>
</feature>
<dbReference type="PANTHER" id="PTHR11920:SF335">
    <property type="entry name" value="GUANYLATE CYCLASE"/>
    <property type="match status" value="1"/>
</dbReference>
<evidence type="ECO:0000256" key="1">
    <source>
        <dbReference type="ARBA" id="ARBA00001436"/>
    </source>
</evidence>
<evidence type="ECO:0000313" key="21">
    <source>
        <dbReference type="Proteomes" id="UP000318571"/>
    </source>
</evidence>
<dbReference type="SUPFAM" id="SSF53822">
    <property type="entry name" value="Periplasmic binding protein-like I"/>
    <property type="match status" value="1"/>
</dbReference>
<keyword evidence="12 14" id="KW-0456">Lyase</keyword>
<evidence type="ECO:0000259" key="19">
    <source>
        <dbReference type="PROSITE" id="PS50125"/>
    </source>
</evidence>
<evidence type="ECO:0000256" key="10">
    <source>
        <dbReference type="ARBA" id="ARBA00023170"/>
    </source>
</evidence>
<dbReference type="PROSITE" id="PS50125">
    <property type="entry name" value="GUANYLATE_CYCLASE_2"/>
    <property type="match status" value="1"/>
</dbReference>
<dbReference type="SUPFAM" id="SSF56112">
    <property type="entry name" value="Protein kinase-like (PK-like)"/>
    <property type="match status" value="1"/>
</dbReference>
<evidence type="ECO:0000313" key="20">
    <source>
        <dbReference type="EMBL" id="TRY79089.1"/>
    </source>
</evidence>
<feature type="coiled-coil region" evidence="16">
    <location>
        <begin position="698"/>
        <end position="725"/>
    </location>
</feature>
<dbReference type="OMA" id="ECLLTTM"/>
<dbReference type="Pfam" id="PF01094">
    <property type="entry name" value="ANF_receptor"/>
    <property type="match status" value="1"/>
</dbReference>
<dbReference type="STRING" id="6832.A0A553PN33"/>
<keyword evidence="11" id="KW-0325">Glycoprotein</keyword>
<keyword evidence="7 17" id="KW-1133">Transmembrane helix</keyword>
<dbReference type="PROSITE" id="PS50011">
    <property type="entry name" value="PROTEIN_KINASE_DOM"/>
    <property type="match status" value="1"/>
</dbReference>
<dbReference type="GO" id="GO:0001653">
    <property type="term" value="F:peptide receptor activity"/>
    <property type="evidence" value="ECO:0007669"/>
    <property type="project" value="TreeGrafter"/>
</dbReference>
<organism evidence="20 21">
    <name type="scientific">Tigriopus californicus</name>
    <name type="common">Marine copepod</name>
    <dbReference type="NCBI Taxonomy" id="6832"/>
    <lineage>
        <taxon>Eukaryota</taxon>
        <taxon>Metazoa</taxon>
        <taxon>Ecdysozoa</taxon>
        <taxon>Arthropoda</taxon>
        <taxon>Crustacea</taxon>
        <taxon>Multicrustacea</taxon>
        <taxon>Hexanauplia</taxon>
        <taxon>Copepoda</taxon>
        <taxon>Harpacticoida</taxon>
        <taxon>Harpacticidae</taxon>
        <taxon>Tigriopus</taxon>
    </lineage>
</organism>
<dbReference type="GO" id="GO:0005525">
    <property type="term" value="F:GTP binding"/>
    <property type="evidence" value="ECO:0007669"/>
    <property type="project" value="UniProtKB-KW"/>
</dbReference>
<dbReference type="InterPro" id="IPR001245">
    <property type="entry name" value="Ser-Thr/Tyr_kinase_cat_dom"/>
</dbReference>
<evidence type="ECO:0000256" key="13">
    <source>
        <dbReference type="ARBA" id="ARBA00023293"/>
    </source>
</evidence>
<comment type="subcellular location">
    <subcellularLocation>
        <location evidence="2">Cell membrane</location>
        <topology evidence="2">Single-pass type I membrane protein</topology>
    </subcellularLocation>
</comment>
<dbReference type="GO" id="GO:0035556">
    <property type="term" value="P:intracellular signal transduction"/>
    <property type="evidence" value="ECO:0007669"/>
    <property type="project" value="InterPro"/>
</dbReference>
<keyword evidence="8" id="KW-0342">GTP-binding</keyword>
<dbReference type="Gene3D" id="3.40.50.2300">
    <property type="match status" value="3"/>
</dbReference>
<dbReference type="GO" id="GO:0004383">
    <property type="term" value="F:guanylate cyclase activity"/>
    <property type="evidence" value="ECO:0007669"/>
    <property type="project" value="UniProtKB-EC"/>
</dbReference>
<evidence type="ECO:0000256" key="2">
    <source>
        <dbReference type="ARBA" id="ARBA00004251"/>
    </source>
</evidence>
<proteinExistence type="inferred from homology"/>
<evidence type="ECO:0000256" key="14">
    <source>
        <dbReference type="RuleBase" id="RU000405"/>
    </source>
</evidence>
<dbReference type="Pfam" id="PF00211">
    <property type="entry name" value="Guanylate_cyc"/>
    <property type="match status" value="1"/>
</dbReference>
<dbReference type="FunFam" id="3.30.70.1230:FF:000004">
    <property type="entry name" value="Guanylate cyclase"/>
    <property type="match status" value="1"/>
</dbReference>
<dbReference type="Pfam" id="PF07701">
    <property type="entry name" value="HNOBA"/>
    <property type="match status" value="1"/>
</dbReference>
<evidence type="ECO:0000256" key="15">
    <source>
        <dbReference type="RuleBase" id="RU003431"/>
    </source>
</evidence>
<dbReference type="Gene3D" id="6.10.250.780">
    <property type="match status" value="1"/>
</dbReference>
<evidence type="ECO:0000256" key="4">
    <source>
        <dbReference type="ARBA" id="ARBA00022692"/>
    </source>
</evidence>
<keyword evidence="13 15" id="KW-0141">cGMP biosynthesis</keyword>
<evidence type="ECO:0000256" key="5">
    <source>
        <dbReference type="ARBA" id="ARBA00022729"/>
    </source>
</evidence>